<dbReference type="EMBL" id="JBHTKN010000005">
    <property type="protein sequence ID" value="MFD1042455.1"/>
    <property type="molecule type" value="Genomic_DNA"/>
</dbReference>
<keyword evidence="2" id="KW-1185">Reference proteome</keyword>
<protein>
    <submittedName>
        <fullName evidence="1">HEPN domain-containing protein</fullName>
    </submittedName>
</protein>
<comment type="caution">
    <text evidence="1">The sequence shown here is derived from an EMBL/GenBank/DDBJ whole genome shotgun (WGS) entry which is preliminary data.</text>
</comment>
<gene>
    <name evidence="1" type="ORF">ACFQ2N_08840</name>
</gene>
<evidence type="ECO:0000313" key="1">
    <source>
        <dbReference type="EMBL" id="MFD1042455.1"/>
    </source>
</evidence>
<reference evidence="2" key="1">
    <citation type="journal article" date="2019" name="Int. J. Syst. Evol. Microbiol.">
        <title>The Global Catalogue of Microorganisms (GCM) 10K type strain sequencing project: providing services to taxonomists for standard genome sequencing and annotation.</title>
        <authorList>
            <consortium name="The Broad Institute Genomics Platform"/>
            <consortium name="The Broad Institute Genome Sequencing Center for Infectious Disease"/>
            <person name="Wu L."/>
            <person name="Ma J."/>
        </authorList>
    </citation>
    <scope>NUCLEOTIDE SEQUENCE [LARGE SCALE GENOMIC DNA]</scope>
    <source>
        <strain evidence="2">CCUG 55854</strain>
    </source>
</reference>
<dbReference type="Proteomes" id="UP001597033">
    <property type="component" value="Unassembled WGS sequence"/>
</dbReference>
<dbReference type="RefSeq" id="WP_238394252.1">
    <property type="nucleotide sequence ID" value="NZ_JBHTKN010000005.1"/>
</dbReference>
<name>A0ABW3LWV8_9GAMM</name>
<proteinExistence type="predicted"/>
<organism evidence="1 2">
    <name type="scientific">Pseudoxanthomonas kaohsiungensis</name>
    <dbReference type="NCBI Taxonomy" id="283923"/>
    <lineage>
        <taxon>Bacteria</taxon>
        <taxon>Pseudomonadati</taxon>
        <taxon>Pseudomonadota</taxon>
        <taxon>Gammaproteobacteria</taxon>
        <taxon>Lysobacterales</taxon>
        <taxon>Lysobacteraceae</taxon>
        <taxon>Pseudoxanthomonas</taxon>
    </lineage>
</organism>
<sequence length="111" mass="12552">MATGTLDAKALKARHRQVRGAQSTELATRIHRSISWLARAEAETDDPDARFLFLWIGLNAAYAQEFGFEESERLQSGQFIDRVLAQDEAGRLQDATFRQFSGPIRTLIENK</sequence>
<evidence type="ECO:0000313" key="2">
    <source>
        <dbReference type="Proteomes" id="UP001597033"/>
    </source>
</evidence>
<accession>A0ABW3LWV8</accession>